<proteinExistence type="predicted"/>
<organism evidence="1">
    <name type="scientific">Cucumis melo</name>
    <name type="common">Muskmelon</name>
    <dbReference type="NCBI Taxonomy" id="3656"/>
    <lineage>
        <taxon>Eukaryota</taxon>
        <taxon>Viridiplantae</taxon>
        <taxon>Streptophyta</taxon>
        <taxon>Embryophyta</taxon>
        <taxon>Tracheophyta</taxon>
        <taxon>Spermatophyta</taxon>
        <taxon>Magnoliopsida</taxon>
        <taxon>eudicotyledons</taxon>
        <taxon>Gunneridae</taxon>
        <taxon>Pentapetalae</taxon>
        <taxon>rosids</taxon>
        <taxon>fabids</taxon>
        <taxon>Cucurbitales</taxon>
        <taxon>Cucurbitaceae</taxon>
        <taxon>Benincaseae</taxon>
        <taxon>Cucumis</taxon>
    </lineage>
</organism>
<evidence type="ECO:0000313" key="1">
    <source>
        <dbReference type="EnsemblPlants" id="MELO3C032300.2.1"/>
    </source>
</evidence>
<sequence length="103" mass="11605">MGVDAAECRYARAPDVSVAILIRVPFDTNSYTSRGTSVSRQHPISFTTFRWLIWVRIMTSLMNCSIWLSSTILDFLMATVLPSGRIPLYTVPFPPLPRIRVSA</sequence>
<dbReference type="AlphaFoldDB" id="A0A9I9EDJ7"/>
<reference evidence="1" key="1">
    <citation type="submission" date="2023-03" db="UniProtKB">
        <authorList>
            <consortium name="EnsemblPlants"/>
        </authorList>
    </citation>
    <scope>IDENTIFICATION</scope>
</reference>
<name>A0A9I9EDJ7_CUCME</name>
<dbReference type="Gramene" id="MELO3C032300.2.1">
    <property type="protein sequence ID" value="MELO3C032300.2.1"/>
    <property type="gene ID" value="MELO3C032300.2"/>
</dbReference>
<accession>A0A9I9EDJ7</accession>
<dbReference type="EnsemblPlants" id="MELO3C032300.2.1">
    <property type="protein sequence ID" value="MELO3C032300.2.1"/>
    <property type="gene ID" value="MELO3C032300.2"/>
</dbReference>
<protein>
    <submittedName>
        <fullName evidence="1">Uncharacterized protein</fullName>
    </submittedName>
</protein>